<sequence length="379" mass="40855">MIVSSFLKWSETAKVGDRCLATKALTRAYAQGQMNQAERREAEAALALLMEDPSPKVRLSLAEGLAMVEHAPRSVVLGLASDQIEVAGRIIALSPVLGDNDLIEIVASGRSSLQRFVAFRCPVSISVAAAMAEVGEVAAVGDLLDNPHVSLARISLRRIAERFGDDPEIRARLFDRADLPCDVRQSLVERLGAALAGSDLVRAAIGSGRGRKITEEACMNATLRLAETVVTAEIPALVEHLRISGRLTPAFLIHALCTGNVDFFAGAVVSLSGMSESRVRGILVDGRETAMRALYRSIGLGGDLAPVFVTATQIWRAASRNNANVDTGRVTTELLQRHWQDAELQPSVAELLRLVESMHLSWQRSQSRDYAQSLVAEAA</sequence>
<dbReference type="RefSeq" id="WP_152008676.1">
    <property type="nucleotide sequence ID" value="NZ_JAAAML010000001.1"/>
</dbReference>
<accession>A0ABT1CPM8</accession>
<dbReference type="Pfam" id="PF10098">
    <property type="entry name" value="DUF2336"/>
    <property type="match status" value="1"/>
</dbReference>
<dbReference type="InterPro" id="IPR019285">
    <property type="entry name" value="DUF2336"/>
</dbReference>
<dbReference type="PIRSF" id="PIRSF035865">
    <property type="entry name" value="UCP035865"/>
    <property type="match status" value="1"/>
</dbReference>
<dbReference type="Proteomes" id="UP001320715">
    <property type="component" value="Unassembled WGS sequence"/>
</dbReference>
<evidence type="ECO:0000313" key="2">
    <source>
        <dbReference type="Proteomes" id="UP001320715"/>
    </source>
</evidence>
<dbReference type="EMBL" id="JAAAML010000001">
    <property type="protein sequence ID" value="MCO6408160.1"/>
    <property type="molecule type" value="Genomic_DNA"/>
</dbReference>
<proteinExistence type="predicted"/>
<reference evidence="1 2" key="1">
    <citation type="submission" date="2020-01" db="EMBL/GenBank/DDBJ databases">
        <title>Genomes of bacteria type strains.</title>
        <authorList>
            <person name="Chen J."/>
            <person name="Zhu S."/>
            <person name="Yang J."/>
        </authorList>
    </citation>
    <scope>NUCLEOTIDE SEQUENCE [LARGE SCALE GENOMIC DNA]</scope>
    <source>
        <strain evidence="1 2">DSM 16655</strain>
    </source>
</reference>
<organism evidence="1 2">
    <name type="scientific">Hoeflea alexandrii</name>
    <dbReference type="NCBI Taxonomy" id="288436"/>
    <lineage>
        <taxon>Bacteria</taxon>
        <taxon>Pseudomonadati</taxon>
        <taxon>Pseudomonadota</taxon>
        <taxon>Alphaproteobacteria</taxon>
        <taxon>Hyphomicrobiales</taxon>
        <taxon>Rhizobiaceae</taxon>
        <taxon>Hoeflea</taxon>
    </lineage>
</organism>
<comment type="caution">
    <text evidence="1">The sequence shown here is derived from an EMBL/GenBank/DDBJ whole genome shotgun (WGS) entry which is preliminary data.</text>
</comment>
<name>A0ABT1CPM8_9HYPH</name>
<gene>
    <name evidence="1" type="ORF">GTW23_08250</name>
</gene>
<keyword evidence="2" id="KW-1185">Reference proteome</keyword>
<evidence type="ECO:0000313" key="1">
    <source>
        <dbReference type="EMBL" id="MCO6408160.1"/>
    </source>
</evidence>
<dbReference type="InterPro" id="IPR014598">
    <property type="entry name" value="UCP035865"/>
</dbReference>
<protein>
    <submittedName>
        <fullName evidence="1">DUF2336 domain-containing protein</fullName>
    </submittedName>
</protein>